<protein>
    <recommendedName>
        <fullName evidence="4">ubiquitinyl hydrolase 1</fullName>
        <ecNumber evidence="4">3.4.19.12</ecNumber>
    </recommendedName>
</protein>
<dbReference type="eggNOG" id="KOG1863">
    <property type="taxonomic scope" value="Eukaryota"/>
</dbReference>
<feature type="domain" description="MATH" evidence="11">
    <location>
        <begin position="104"/>
        <end position="235"/>
    </location>
</feature>
<evidence type="ECO:0000313" key="14">
    <source>
        <dbReference type="Proteomes" id="UP000077115"/>
    </source>
</evidence>
<keyword evidence="7" id="KW-0378">Hydrolase</keyword>
<dbReference type="Gene3D" id="2.60.210.10">
    <property type="entry name" value="Apoptosis, Tumor Necrosis Factor Receptor Associated Protein 2, Chain A"/>
    <property type="match status" value="1"/>
</dbReference>
<dbReference type="Pfam" id="PF22486">
    <property type="entry name" value="MATH_2"/>
    <property type="match status" value="1"/>
</dbReference>
<keyword evidence="5" id="KW-0645">Protease</keyword>
<dbReference type="CDD" id="cd02659">
    <property type="entry name" value="peptidase_C19C"/>
    <property type="match status" value="1"/>
</dbReference>
<feature type="region of interest" description="Disordered" evidence="10">
    <location>
        <begin position="20"/>
        <end position="64"/>
    </location>
</feature>
<keyword evidence="6" id="KW-0833">Ubl conjugation pathway</keyword>
<dbReference type="InterPro" id="IPR029346">
    <property type="entry name" value="USP_C"/>
</dbReference>
<dbReference type="SUPFAM" id="SSF49599">
    <property type="entry name" value="TRAF domain-like"/>
    <property type="match status" value="1"/>
</dbReference>
<accession>A0A177X001</accession>
<comment type="catalytic activity">
    <reaction evidence="1">
        <text>Thiol-dependent hydrolysis of ester, thioester, amide, peptide and isopeptide bonds formed by the C-terminal Gly of ubiquitin (a 76-residue protein attached to proteins as an intracellular targeting signal).</text>
        <dbReference type="EC" id="3.4.19.12"/>
    </reaction>
</comment>
<dbReference type="PROSITE" id="PS00972">
    <property type="entry name" value="USP_1"/>
    <property type="match status" value="1"/>
</dbReference>
<evidence type="ECO:0000256" key="4">
    <source>
        <dbReference type="ARBA" id="ARBA00012759"/>
    </source>
</evidence>
<dbReference type="SUPFAM" id="SSF54001">
    <property type="entry name" value="Cysteine proteinases"/>
    <property type="match status" value="1"/>
</dbReference>
<dbReference type="FunFam" id="3.10.20.90:FF:000050">
    <property type="entry name" value="Ubiquitin carboxyl-terminal hydrolase 13"/>
    <property type="match status" value="1"/>
</dbReference>
<comment type="similarity">
    <text evidence="3">Belongs to the peptidase C19 family.</text>
</comment>
<dbReference type="Gene3D" id="3.90.70.10">
    <property type="entry name" value="Cysteine proteinases"/>
    <property type="match status" value="1"/>
</dbReference>
<dbReference type="GO" id="GO:0140492">
    <property type="term" value="F:metal-dependent deubiquitinase activity"/>
    <property type="evidence" value="ECO:0007669"/>
    <property type="project" value="UniProtKB-ARBA"/>
</dbReference>
<dbReference type="PROSITE" id="PS50235">
    <property type="entry name" value="USP_3"/>
    <property type="match status" value="1"/>
</dbReference>
<dbReference type="InterPro" id="IPR038765">
    <property type="entry name" value="Papain-like_cys_pep_sf"/>
</dbReference>
<dbReference type="GO" id="GO:0006508">
    <property type="term" value="P:proteolysis"/>
    <property type="evidence" value="ECO:0007669"/>
    <property type="project" value="UniProtKB-KW"/>
</dbReference>
<dbReference type="GO" id="GO:0004843">
    <property type="term" value="F:cysteine-type deubiquitinase activity"/>
    <property type="evidence" value="ECO:0007669"/>
    <property type="project" value="UniProtKB-EC"/>
</dbReference>
<dbReference type="Proteomes" id="UP000077115">
    <property type="component" value="Unassembled WGS sequence"/>
</dbReference>
<dbReference type="GO" id="GO:0016579">
    <property type="term" value="P:protein deubiquitination"/>
    <property type="evidence" value="ECO:0007669"/>
    <property type="project" value="InterPro"/>
</dbReference>
<dbReference type="VEuPathDB" id="FungiDB:BDEG_28256"/>
<evidence type="ECO:0000259" key="11">
    <source>
        <dbReference type="PROSITE" id="PS50144"/>
    </source>
</evidence>
<reference evidence="13 14" key="2">
    <citation type="submission" date="2016-05" db="EMBL/GenBank/DDBJ databases">
        <title>Lineage-specific infection strategies underlie the spectrum of fungal disease in amphibians.</title>
        <authorList>
            <person name="Cuomo C.A."/>
            <person name="Farrer R.A."/>
            <person name="James T."/>
            <person name="Longcore J."/>
            <person name="Birren B."/>
        </authorList>
    </citation>
    <scope>NUCLEOTIDE SEQUENCE [LARGE SCALE GENOMIC DNA]</scope>
    <source>
        <strain evidence="13 14">JEL423</strain>
    </source>
</reference>
<comment type="subcellular location">
    <subcellularLocation>
        <location evidence="2">Nucleus</location>
    </subcellularLocation>
</comment>
<dbReference type="InterPro" id="IPR028889">
    <property type="entry name" value="USP"/>
</dbReference>
<dbReference type="Gene3D" id="3.10.20.90">
    <property type="entry name" value="Phosphatidylinositol 3-kinase Catalytic Subunit, Chain A, domain 1"/>
    <property type="match status" value="2"/>
</dbReference>
<keyword evidence="8" id="KW-0788">Thiol protease</keyword>
<feature type="domain" description="USP" evidence="12">
    <location>
        <begin position="261"/>
        <end position="583"/>
    </location>
</feature>
<keyword evidence="9" id="KW-0539">Nucleus</keyword>
<dbReference type="InterPro" id="IPR002083">
    <property type="entry name" value="MATH/TRAF_dom"/>
</dbReference>
<dbReference type="STRING" id="403673.A0A177X001"/>
<evidence type="ECO:0000256" key="9">
    <source>
        <dbReference type="ARBA" id="ARBA00023242"/>
    </source>
</evidence>
<proteinExistence type="inferred from homology"/>
<dbReference type="EMBL" id="DS022314">
    <property type="protein sequence ID" value="OAJ45091.1"/>
    <property type="molecule type" value="Genomic_DNA"/>
</dbReference>
<sequence length="1174" mass="135411">MQPLPPNEQDSRKIVTNITENAAVHPVNHQQPPPDYTDIDLDSNINRDESTTAPTTPTNGLREMSSPVVHPSLLASQTSFPEAPPIEPEDLDSINNYGQQVVDQIMFKWDIADWSSIPDRLHSPEFTCGGCRWKILLFPRGNKQPEHVSAFLESVDAAERSEDKPEWHCCVSFGIRLANTENNSNCTKNTVSQNRYTPRQTDWGFNMLFKTHLLSRLHNGQPILEHDRLSIIVSMKVLKDEYGTLWHDFIHWDSRKETGYVGIRNQGATCYLNSLLQSLYFTNYFRKATYLIPTDNDDPQKSVPYAMQRLFYNMQFAPEAASTTELTKSFGWDTTDAFYQHDVQELNRVLQDNLESKMKGTFAEGAIRKLFTGKMKSYIKCVDVDFESSRIEDFYDIQLNVKGCKNLRDSFVEYCTVETMDGVNKYFAEGYGLQDARKGVIFHHFPPVLHLQLKRFEYDMERDSLVKINDRHEFPLTIDLDEFLEEPDSAVKQRYHLHGVLVHSGELHAGHYQAFIRPEKDGKWFKYDDDRVFPVSERDVLEENYGTEAVKPLQEGGIPPKFTGQFRNKPTFTNAYMLVYIREHDLEEILGPITEHDIPDHLRRRVEEERLAAERRKRDKEEAHLYCNVCLITEDDMRHHEGYDLCSFDEKNPSSMHIFRIRKADTFAQFKSMVSDELRVPVEQLRLWNVVSRQNKTVRPDTPLQSTSDELTMEVVRSKVAKGVADLRFYAEVSDKPISQLNDKAVYFMPYSTITPPPQLLLFIKYYDPIAPKLEFLSSITVRNKNHKISEIIPELLALKHLPPLTPILLYEEIKVGMVDSIKPNLTFSQAEIGDGDIICFQRDFQGEEITQVPDAQLLTAPGYYELLANRIIVTFKPKSKDMPNKGEFELVLSRKMLYDAVTDKIAKLLDLDPFKIRLWGSNHSHSMVTKGPIRRTTTTTLAEMLNITPYTLQAQQIIYYEMLDVSILEFETKRYIKVFYVDAKLIEKGRFDMLMLKTSKVGDVLEGVASRIGMPVAEAKTKLRLFDSSNSRVTKVYENDEPISVLLDSFPLIVEEICEDELNRTAADKLVSVCHFFKDIYRGHGIPFQFILKPGEMFSQTKKRLQARSSLNDRDFGKVVFYFITERTQSTPIEDDDILHDRPIGPNDLIGMDHPDKTARIRYGAEKSIKILN</sequence>
<organism evidence="13 14">
    <name type="scientific">Batrachochytrium dendrobatidis (strain JEL423)</name>
    <dbReference type="NCBI Taxonomy" id="403673"/>
    <lineage>
        <taxon>Eukaryota</taxon>
        <taxon>Fungi</taxon>
        <taxon>Fungi incertae sedis</taxon>
        <taxon>Chytridiomycota</taxon>
        <taxon>Chytridiomycota incertae sedis</taxon>
        <taxon>Chytridiomycetes</taxon>
        <taxon>Rhizophydiales</taxon>
        <taxon>Rhizophydiales incertae sedis</taxon>
        <taxon>Batrachochytrium</taxon>
    </lineage>
</organism>
<dbReference type="Pfam" id="PF00443">
    <property type="entry name" value="UCH"/>
    <property type="match status" value="1"/>
</dbReference>
<dbReference type="InterPro" id="IPR008974">
    <property type="entry name" value="TRAF-like"/>
</dbReference>
<dbReference type="InterPro" id="IPR024729">
    <property type="entry name" value="USP7_ICP0-binding_dom"/>
</dbReference>
<dbReference type="OrthoDB" id="289038at2759"/>
<evidence type="ECO:0000313" key="13">
    <source>
        <dbReference type="EMBL" id="OAJ45091.1"/>
    </source>
</evidence>
<evidence type="ECO:0000256" key="3">
    <source>
        <dbReference type="ARBA" id="ARBA00009085"/>
    </source>
</evidence>
<dbReference type="PROSITE" id="PS00973">
    <property type="entry name" value="USP_2"/>
    <property type="match status" value="1"/>
</dbReference>
<evidence type="ECO:0000256" key="6">
    <source>
        <dbReference type="ARBA" id="ARBA00022786"/>
    </source>
</evidence>
<dbReference type="GO" id="GO:0005829">
    <property type="term" value="C:cytosol"/>
    <property type="evidence" value="ECO:0007669"/>
    <property type="project" value="TreeGrafter"/>
</dbReference>
<dbReference type="GO" id="GO:0031647">
    <property type="term" value="P:regulation of protein stability"/>
    <property type="evidence" value="ECO:0007669"/>
    <property type="project" value="TreeGrafter"/>
</dbReference>
<reference evidence="13 14" key="1">
    <citation type="submission" date="2006-10" db="EMBL/GenBank/DDBJ databases">
        <title>The Genome Sequence of Batrachochytrium dendrobatidis JEL423.</title>
        <authorList>
            <consortium name="The Broad Institute Genome Sequencing Platform"/>
            <person name="Birren B."/>
            <person name="Lander E."/>
            <person name="Galagan J."/>
            <person name="Cuomo C."/>
            <person name="Devon K."/>
            <person name="Jaffe D."/>
            <person name="Butler J."/>
            <person name="Alvarez P."/>
            <person name="Gnerre S."/>
            <person name="Grabherr M."/>
            <person name="Kleber M."/>
            <person name="Mauceli E."/>
            <person name="Brockman W."/>
            <person name="Young S."/>
            <person name="LaButti K."/>
            <person name="Sykes S."/>
            <person name="DeCaprio D."/>
            <person name="Crawford M."/>
            <person name="Koehrsen M."/>
            <person name="Engels R."/>
            <person name="Montgomery P."/>
            <person name="Pearson M."/>
            <person name="Howarth C."/>
            <person name="Larson L."/>
            <person name="White J."/>
            <person name="O'Leary S."/>
            <person name="Kodira C."/>
            <person name="Zeng Q."/>
            <person name="Yandava C."/>
            <person name="Alvarado L."/>
            <person name="Longcore J."/>
            <person name="James T."/>
        </authorList>
    </citation>
    <scope>NUCLEOTIDE SEQUENCE [LARGE SCALE GENOMIC DNA]</scope>
    <source>
        <strain evidence="13 14">JEL423</strain>
    </source>
</reference>
<evidence type="ECO:0000256" key="7">
    <source>
        <dbReference type="ARBA" id="ARBA00022801"/>
    </source>
</evidence>
<dbReference type="AlphaFoldDB" id="A0A177X001"/>
<evidence type="ECO:0000256" key="8">
    <source>
        <dbReference type="ARBA" id="ARBA00022807"/>
    </source>
</evidence>
<dbReference type="EC" id="3.4.19.12" evidence="4"/>
<dbReference type="InterPro" id="IPR050164">
    <property type="entry name" value="Peptidase_C19"/>
</dbReference>
<dbReference type="InterPro" id="IPR001394">
    <property type="entry name" value="Peptidase_C19_UCH"/>
</dbReference>
<dbReference type="GO" id="GO:0005634">
    <property type="term" value="C:nucleus"/>
    <property type="evidence" value="ECO:0007669"/>
    <property type="project" value="UniProtKB-SubCell"/>
</dbReference>
<dbReference type="Pfam" id="PF14533">
    <property type="entry name" value="USP7_C2"/>
    <property type="match status" value="1"/>
</dbReference>
<dbReference type="PANTHER" id="PTHR24006">
    <property type="entry name" value="UBIQUITIN CARBOXYL-TERMINAL HYDROLASE"/>
    <property type="match status" value="1"/>
</dbReference>
<dbReference type="InterPro" id="IPR018200">
    <property type="entry name" value="USP_CS"/>
</dbReference>
<name>A0A177X001_BATDL</name>
<dbReference type="FunFam" id="3.90.70.10:FF:000005">
    <property type="entry name" value="Ubiquitin carboxyl-terminal hydrolase 7"/>
    <property type="match status" value="1"/>
</dbReference>
<dbReference type="PANTHER" id="PTHR24006:SF644">
    <property type="entry name" value="UBIQUITIN CARBOXYL-TERMINAL HYDROLASE 7"/>
    <property type="match status" value="1"/>
</dbReference>
<dbReference type="PROSITE" id="PS50144">
    <property type="entry name" value="MATH"/>
    <property type="match status" value="1"/>
</dbReference>
<evidence type="ECO:0000256" key="10">
    <source>
        <dbReference type="SAM" id="MobiDB-lite"/>
    </source>
</evidence>
<dbReference type="SMART" id="SM00061">
    <property type="entry name" value="MATH"/>
    <property type="match status" value="1"/>
</dbReference>
<dbReference type="Pfam" id="PF12436">
    <property type="entry name" value="USP7_ICP0_bdg"/>
    <property type="match status" value="1"/>
</dbReference>
<evidence type="ECO:0000259" key="12">
    <source>
        <dbReference type="PROSITE" id="PS50235"/>
    </source>
</evidence>
<gene>
    <name evidence="13" type="ORF">BDEG_28256</name>
</gene>
<evidence type="ECO:0000256" key="2">
    <source>
        <dbReference type="ARBA" id="ARBA00004123"/>
    </source>
</evidence>
<evidence type="ECO:0000256" key="1">
    <source>
        <dbReference type="ARBA" id="ARBA00000707"/>
    </source>
</evidence>
<evidence type="ECO:0000256" key="5">
    <source>
        <dbReference type="ARBA" id="ARBA00022670"/>
    </source>
</evidence>